<dbReference type="CDD" id="cd06559">
    <property type="entry name" value="Endonuclease_V"/>
    <property type="match status" value="1"/>
</dbReference>
<dbReference type="SFLD" id="SFLDS00019">
    <property type="entry name" value="Glutathione_Transferase_(cytos"/>
    <property type="match status" value="1"/>
</dbReference>
<evidence type="ECO:0000256" key="6">
    <source>
        <dbReference type="SAM" id="MobiDB-lite"/>
    </source>
</evidence>
<dbReference type="InterPro" id="IPR004045">
    <property type="entry name" value="Glutathione_S-Trfase_N"/>
</dbReference>
<evidence type="ECO:0000256" key="2">
    <source>
        <dbReference type="ARBA" id="ARBA00022490"/>
    </source>
</evidence>
<dbReference type="CDD" id="cd03046">
    <property type="entry name" value="GST_N_GTT1_like"/>
    <property type="match status" value="1"/>
</dbReference>
<evidence type="ECO:0008006" key="11">
    <source>
        <dbReference type="Google" id="ProtNLM"/>
    </source>
</evidence>
<protein>
    <recommendedName>
        <fullName evidence="11">Endonuclease V</fullName>
    </recommendedName>
</protein>
<keyword evidence="3" id="KW-0540">Nuclease</keyword>
<dbReference type="Gene3D" id="1.20.1050.10">
    <property type="match status" value="1"/>
</dbReference>
<dbReference type="Gene3D" id="3.30.2170.10">
    <property type="entry name" value="archaeoglobus fulgidus dsm 4304 superfamily"/>
    <property type="match status" value="1"/>
</dbReference>
<evidence type="ECO:0000256" key="3">
    <source>
        <dbReference type="ARBA" id="ARBA00022722"/>
    </source>
</evidence>
<organism evidence="9 10">
    <name type="scientific">Apatococcus lobatus</name>
    <dbReference type="NCBI Taxonomy" id="904363"/>
    <lineage>
        <taxon>Eukaryota</taxon>
        <taxon>Viridiplantae</taxon>
        <taxon>Chlorophyta</taxon>
        <taxon>core chlorophytes</taxon>
        <taxon>Trebouxiophyceae</taxon>
        <taxon>Chlorellales</taxon>
        <taxon>Chlorellaceae</taxon>
        <taxon>Apatococcus</taxon>
    </lineage>
</organism>
<dbReference type="SUPFAM" id="SSF47616">
    <property type="entry name" value="GST C-terminal domain-like"/>
    <property type="match status" value="1"/>
</dbReference>
<keyword evidence="5" id="KW-0378">Hydrolase</keyword>
<proteinExistence type="predicted"/>
<dbReference type="InterPro" id="IPR036249">
    <property type="entry name" value="Thioredoxin-like_sf"/>
</dbReference>
<dbReference type="PROSITE" id="PS50405">
    <property type="entry name" value="GST_CTER"/>
    <property type="match status" value="1"/>
</dbReference>
<dbReference type="GO" id="GO:0006281">
    <property type="term" value="P:DNA repair"/>
    <property type="evidence" value="ECO:0007669"/>
    <property type="project" value="InterPro"/>
</dbReference>
<dbReference type="AlphaFoldDB" id="A0AAW1SFH7"/>
<dbReference type="GO" id="GO:0003727">
    <property type="term" value="F:single-stranded RNA binding"/>
    <property type="evidence" value="ECO:0007669"/>
    <property type="project" value="TreeGrafter"/>
</dbReference>
<name>A0AAW1SFH7_9CHLO</name>
<dbReference type="GO" id="GO:0005730">
    <property type="term" value="C:nucleolus"/>
    <property type="evidence" value="ECO:0007669"/>
    <property type="project" value="TreeGrafter"/>
</dbReference>
<evidence type="ECO:0000259" key="8">
    <source>
        <dbReference type="PROSITE" id="PS50405"/>
    </source>
</evidence>
<dbReference type="Pfam" id="PF13417">
    <property type="entry name" value="GST_N_3"/>
    <property type="match status" value="1"/>
</dbReference>
<accession>A0AAW1SFH7</accession>
<dbReference type="InterPro" id="IPR036282">
    <property type="entry name" value="Glutathione-S-Trfase_C_sf"/>
</dbReference>
<keyword evidence="4" id="KW-0255">Endonuclease</keyword>
<dbReference type="GO" id="GO:0016891">
    <property type="term" value="F:RNA endonuclease activity producing 5'-phosphomonoesters, hydrolytic mechanism"/>
    <property type="evidence" value="ECO:0007669"/>
    <property type="project" value="TreeGrafter"/>
</dbReference>
<keyword evidence="10" id="KW-1185">Reference proteome</keyword>
<dbReference type="Pfam" id="PF14497">
    <property type="entry name" value="GST_C_3"/>
    <property type="match status" value="1"/>
</dbReference>
<evidence type="ECO:0000259" key="7">
    <source>
        <dbReference type="PROSITE" id="PS50404"/>
    </source>
</evidence>
<dbReference type="Gene3D" id="3.40.30.10">
    <property type="entry name" value="Glutaredoxin"/>
    <property type="match status" value="1"/>
</dbReference>
<dbReference type="InterPro" id="IPR007581">
    <property type="entry name" value="Endonuclease-V"/>
</dbReference>
<dbReference type="InterPro" id="IPR010987">
    <property type="entry name" value="Glutathione-S-Trfase_C-like"/>
</dbReference>
<evidence type="ECO:0000313" key="9">
    <source>
        <dbReference type="EMBL" id="KAK9844580.1"/>
    </source>
</evidence>
<dbReference type="SUPFAM" id="SSF52833">
    <property type="entry name" value="Thioredoxin-like"/>
    <property type="match status" value="1"/>
</dbReference>
<feature type="domain" description="GST C-terminal" evidence="8">
    <location>
        <begin position="91"/>
        <end position="239"/>
    </location>
</feature>
<feature type="region of interest" description="Disordered" evidence="6">
    <location>
        <begin position="381"/>
        <end position="402"/>
    </location>
</feature>
<dbReference type="Proteomes" id="UP001438707">
    <property type="component" value="Unassembled WGS sequence"/>
</dbReference>
<dbReference type="InterPro" id="IPR004046">
    <property type="entry name" value="GST_C"/>
</dbReference>
<evidence type="ECO:0000313" key="10">
    <source>
        <dbReference type="Proteomes" id="UP001438707"/>
    </source>
</evidence>
<dbReference type="PANTHER" id="PTHR28511:SF1">
    <property type="entry name" value="ENDONUCLEASE V"/>
    <property type="match status" value="1"/>
</dbReference>
<reference evidence="9 10" key="1">
    <citation type="journal article" date="2024" name="Nat. Commun.">
        <title>Phylogenomics reveals the evolutionary origins of lichenization in chlorophyte algae.</title>
        <authorList>
            <person name="Puginier C."/>
            <person name="Libourel C."/>
            <person name="Otte J."/>
            <person name="Skaloud P."/>
            <person name="Haon M."/>
            <person name="Grisel S."/>
            <person name="Petersen M."/>
            <person name="Berrin J.G."/>
            <person name="Delaux P.M."/>
            <person name="Dal Grande F."/>
            <person name="Keller J."/>
        </authorList>
    </citation>
    <scope>NUCLEOTIDE SEQUENCE [LARGE SCALE GENOMIC DNA]</scope>
    <source>
        <strain evidence="9 10">SAG 2145</strain>
    </source>
</reference>
<gene>
    <name evidence="9" type="ORF">WJX74_004221</name>
</gene>
<dbReference type="PROSITE" id="PS50404">
    <property type="entry name" value="GST_NTER"/>
    <property type="match status" value="1"/>
</dbReference>
<dbReference type="InterPro" id="IPR040079">
    <property type="entry name" value="Glutathione_S-Trfase"/>
</dbReference>
<dbReference type="EMBL" id="JALJOS010000001">
    <property type="protein sequence ID" value="KAK9844580.1"/>
    <property type="molecule type" value="Genomic_DNA"/>
</dbReference>
<keyword evidence="2" id="KW-0963">Cytoplasm</keyword>
<evidence type="ECO:0000256" key="5">
    <source>
        <dbReference type="ARBA" id="ARBA00022801"/>
    </source>
</evidence>
<dbReference type="PANTHER" id="PTHR28511">
    <property type="entry name" value="ENDONUCLEASE V"/>
    <property type="match status" value="1"/>
</dbReference>
<comment type="caution">
    <text evidence="9">The sequence shown here is derived from an EMBL/GenBank/DDBJ whole genome shotgun (WGS) entry which is preliminary data.</text>
</comment>
<feature type="domain" description="GST N-terminal" evidence="7">
    <location>
        <begin position="5"/>
        <end position="85"/>
    </location>
</feature>
<evidence type="ECO:0000256" key="1">
    <source>
        <dbReference type="ARBA" id="ARBA00004496"/>
    </source>
</evidence>
<dbReference type="Pfam" id="PF04493">
    <property type="entry name" value="Endonuclease_5"/>
    <property type="match status" value="1"/>
</dbReference>
<evidence type="ECO:0000256" key="4">
    <source>
        <dbReference type="ARBA" id="ARBA00022759"/>
    </source>
</evidence>
<comment type="subcellular location">
    <subcellularLocation>
        <location evidence="1">Cytoplasm</location>
    </subcellularLocation>
</comment>
<dbReference type="GO" id="GO:0005737">
    <property type="term" value="C:cytoplasm"/>
    <property type="evidence" value="ECO:0007669"/>
    <property type="project" value="UniProtKB-SubCell"/>
</dbReference>
<sequence>MASSSSDLTLYHADWGRSCRSIWLLRELKVPFKLKAVDWYVIKDKDFMADISPLGRIPVLFDEEAHIYESGAMVEYLLGKFSHGALNVPAGTQQRAEFLQWYHMAETVGMKGVVKLYFYKMLPDDSPMKSKDSLEEGIRMTKAFLKDLDEHLSTRQPGGWIAGPDLSAADIMMSYTLGLMTYSTTGPGTPAPQVLTTEDFPTLASYWERMQQLPGFQDCYKDINFLPIGDHTIEPGTDFKGSATLGPWEHAPWVFCYEYVSRACEVLDLKLLCMGYRACQVAVACLVVLEFPSLKLVYEDHEISSKLEPYVSGFLGMREVPLFMTLLSRAQKVPFAPQVILVDGFGILHPRRCGSATQLGVLSGFPTIGVAKNIVHWDGLTKSNTSSPPADSALTGPEEGGSMAAPLRSTTAAHASSQLFWPLVGDSGQTWGAAVRAHEGLKRPIFVSIGHRICLPTAVQIVQCCCRTRIPEPIRQADLRGHALLANRPI</sequence>